<keyword evidence="3" id="KW-0378">Hydrolase</keyword>
<accession>A0A927WBF2</accession>
<feature type="domain" description="CAAX prenyl protease 2/Lysostaphin resistance protein A-like" evidence="2">
    <location>
        <begin position="119"/>
        <end position="202"/>
    </location>
</feature>
<dbReference type="AlphaFoldDB" id="A0A927WBF2"/>
<evidence type="ECO:0000256" key="1">
    <source>
        <dbReference type="SAM" id="Phobius"/>
    </source>
</evidence>
<organism evidence="3 4">
    <name type="scientific">Clostridium sulfidigenes</name>
    <dbReference type="NCBI Taxonomy" id="318464"/>
    <lineage>
        <taxon>Bacteria</taxon>
        <taxon>Bacillati</taxon>
        <taxon>Bacillota</taxon>
        <taxon>Clostridia</taxon>
        <taxon>Eubacteriales</taxon>
        <taxon>Clostridiaceae</taxon>
        <taxon>Clostridium</taxon>
    </lineage>
</organism>
<dbReference type="InterPro" id="IPR003675">
    <property type="entry name" value="Rce1/LyrA-like_dom"/>
</dbReference>
<dbReference type="EMBL" id="SVCM01000196">
    <property type="protein sequence ID" value="MBE6061786.1"/>
    <property type="molecule type" value="Genomic_DNA"/>
</dbReference>
<keyword evidence="1" id="KW-0812">Transmembrane</keyword>
<feature type="transmembrane region" description="Helical" evidence="1">
    <location>
        <begin position="12"/>
        <end position="30"/>
    </location>
</feature>
<proteinExistence type="predicted"/>
<comment type="caution">
    <text evidence="3">The sequence shown here is derived from an EMBL/GenBank/DDBJ whole genome shotgun (WGS) entry which is preliminary data.</text>
</comment>
<evidence type="ECO:0000313" key="3">
    <source>
        <dbReference type="EMBL" id="MBE6061786.1"/>
    </source>
</evidence>
<keyword evidence="3" id="KW-0482">Metalloprotease</keyword>
<dbReference type="GO" id="GO:0080120">
    <property type="term" value="P:CAAX-box protein maturation"/>
    <property type="evidence" value="ECO:0007669"/>
    <property type="project" value="UniProtKB-ARBA"/>
</dbReference>
<gene>
    <name evidence="3" type="ORF">E7215_16725</name>
</gene>
<keyword evidence="3" id="KW-0645">Protease</keyword>
<evidence type="ECO:0000259" key="2">
    <source>
        <dbReference type="Pfam" id="PF02517"/>
    </source>
</evidence>
<name>A0A927WBF2_9CLOT</name>
<evidence type="ECO:0000313" key="4">
    <source>
        <dbReference type="Proteomes" id="UP000768462"/>
    </source>
</evidence>
<dbReference type="GO" id="GO:0004175">
    <property type="term" value="F:endopeptidase activity"/>
    <property type="evidence" value="ECO:0007669"/>
    <property type="project" value="UniProtKB-ARBA"/>
</dbReference>
<dbReference type="Pfam" id="PF02517">
    <property type="entry name" value="Rce1-like"/>
    <property type="match status" value="1"/>
</dbReference>
<dbReference type="Proteomes" id="UP000768462">
    <property type="component" value="Unassembled WGS sequence"/>
</dbReference>
<keyword evidence="1" id="KW-1133">Transmembrane helix</keyword>
<keyword evidence="1" id="KW-0472">Membrane</keyword>
<feature type="transmembrane region" description="Helical" evidence="1">
    <location>
        <begin position="191"/>
        <end position="211"/>
    </location>
</feature>
<feature type="transmembrane region" description="Helical" evidence="1">
    <location>
        <begin position="69"/>
        <end position="91"/>
    </location>
</feature>
<dbReference type="GO" id="GO:0008237">
    <property type="term" value="F:metallopeptidase activity"/>
    <property type="evidence" value="ECO:0007669"/>
    <property type="project" value="UniProtKB-KW"/>
</dbReference>
<feature type="transmembrane region" description="Helical" evidence="1">
    <location>
        <begin position="111"/>
        <end position="136"/>
    </location>
</feature>
<feature type="transmembrane region" description="Helical" evidence="1">
    <location>
        <begin position="36"/>
        <end position="57"/>
    </location>
</feature>
<sequence length="212" mass="24146">MEKYKSNKSGLTLILGMIIIAICFQVLRIVPISFKILDPISVVFNAILAGGFSFLILRDEFTEWFKHFSFKWTIIGIPLLVIISLISGIVWKTISVAQPVANEINSVLTWTYVGSHVPLLLIGEELLCIPLLYGGWKKLGMKFWQASLLCAVLFAVWHLPSYGFNLLQVLITIIPSRLILNYLFKKTDSIWVTWIVHIAFDIFSFLPVLFLK</sequence>
<reference evidence="3" key="1">
    <citation type="submission" date="2019-04" db="EMBL/GenBank/DDBJ databases">
        <title>Evolution of Biomass-Degrading Anaerobic Consortia Revealed by Metagenomics.</title>
        <authorList>
            <person name="Peng X."/>
        </authorList>
    </citation>
    <scope>NUCLEOTIDE SEQUENCE</scope>
    <source>
        <strain evidence="3">SIG254</strain>
    </source>
</reference>
<protein>
    <submittedName>
        <fullName evidence="3">CPBP family intramembrane metalloprotease</fullName>
    </submittedName>
</protein>